<protein>
    <submittedName>
        <fullName evidence="1">Ester cyclase</fullName>
    </submittedName>
</protein>
<evidence type="ECO:0000313" key="2">
    <source>
        <dbReference type="Proteomes" id="UP000544090"/>
    </source>
</evidence>
<sequence length="138" mass="15192">MSTRRETILHAWNRAWGDGDVAAFEQLLSPGYVRRSKSGSEDSASVRKTIEATHAAFPDLSTEILHIIEDGETAAIHWQSRGTHQGEFMEVPATGRAVTVTGASFLRFDDGKLAEEWVVYDPRELLSALGIWHLGAGN</sequence>
<organism evidence="1 2">
    <name type="scientific">Arthrobacter mobilis</name>
    <dbReference type="NCBI Taxonomy" id="2724944"/>
    <lineage>
        <taxon>Bacteria</taxon>
        <taxon>Bacillati</taxon>
        <taxon>Actinomycetota</taxon>
        <taxon>Actinomycetes</taxon>
        <taxon>Micrococcales</taxon>
        <taxon>Micrococcaceae</taxon>
        <taxon>Arthrobacter</taxon>
    </lineage>
</organism>
<dbReference type="Pfam" id="PF07366">
    <property type="entry name" value="SnoaL"/>
    <property type="match status" value="1"/>
</dbReference>
<reference evidence="1 2" key="1">
    <citation type="submission" date="2020-04" db="EMBL/GenBank/DDBJ databases">
        <title>Arthrobacter sp. nov.</title>
        <authorList>
            <person name="Liu S."/>
        </authorList>
    </citation>
    <scope>NUCLEOTIDE SEQUENCE [LARGE SCALE GENOMIC DNA]</scope>
    <source>
        <strain evidence="1 2">E918</strain>
    </source>
</reference>
<proteinExistence type="predicted"/>
<dbReference type="Proteomes" id="UP000544090">
    <property type="component" value="Unassembled WGS sequence"/>
</dbReference>
<dbReference type="EMBL" id="JAAZSQ010000026">
    <property type="protein sequence ID" value="NKX56522.1"/>
    <property type="molecule type" value="Genomic_DNA"/>
</dbReference>
<keyword evidence="2" id="KW-1185">Reference proteome</keyword>
<dbReference type="InterPro" id="IPR009959">
    <property type="entry name" value="Cyclase_SnoaL-like"/>
</dbReference>
<dbReference type="InterPro" id="IPR032710">
    <property type="entry name" value="NTF2-like_dom_sf"/>
</dbReference>
<name>A0A7X6QM87_9MICC</name>
<accession>A0A7X6QM87</accession>
<dbReference type="AlphaFoldDB" id="A0A7X6QM87"/>
<comment type="caution">
    <text evidence="1">The sequence shown here is derived from an EMBL/GenBank/DDBJ whole genome shotgun (WGS) entry which is preliminary data.</text>
</comment>
<dbReference type="GO" id="GO:0030638">
    <property type="term" value="P:polyketide metabolic process"/>
    <property type="evidence" value="ECO:0007669"/>
    <property type="project" value="InterPro"/>
</dbReference>
<gene>
    <name evidence="1" type="ORF">HGG74_18735</name>
</gene>
<dbReference type="SUPFAM" id="SSF54427">
    <property type="entry name" value="NTF2-like"/>
    <property type="match status" value="1"/>
</dbReference>
<dbReference type="RefSeq" id="WP_168488865.1">
    <property type="nucleotide sequence ID" value="NZ_JAAZSQ010000026.1"/>
</dbReference>
<dbReference type="PANTHER" id="PTHR38436:SF1">
    <property type="entry name" value="ESTER CYCLASE"/>
    <property type="match status" value="1"/>
</dbReference>
<dbReference type="PANTHER" id="PTHR38436">
    <property type="entry name" value="POLYKETIDE CYCLASE SNOAL-LIKE DOMAIN"/>
    <property type="match status" value="1"/>
</dbReference>
<dbReference type="Gene3D" id="3.10.450.50">
    <property type="match status" value="1"/>
</dbReference>
<evidence type="ECO:0000313" key="1">
    <source>
        <dbReference type="EMBL" id="NKX56522.1"/>
    </source>
</evidence>